<evidence type="ECO:0000313" key="2">
    <source>
        <dbReference type="EMBL" id="KAK7404085.1"/>
    </source>
</evidence>
<dbReference type="Pfam" id="PF01636">
    <property type="entry name" value="APH"/>
    <property type="match status" value="1"/>
</dbReference>
<comment type="caution">
    <text evidence="2">The sequence shown here is derived from an EMBL/GenBank/DDBJ whole genome shotgun (WGS) entry which is preliminary data.</text>
</comment>
<evidence type="ECO:0000313" key="3">
    <source>
        <dbReference type="Proteomes" id="UP001498476"/>
    </source>
</evidence>
<dbReference type="EMBL" id="JAZAVJ010000215">
    <property type="protein sequence ID" value="KAK7404085.1"/>
    <property type="molecule type" value="Genomic_DNA"/>
</dbReference>
<reference evidence="2 3" key="1">
    <citation type="journal article" date="2025" name="Microbiol. Resour. Announc.">
        <title>Draft genome sequences for Neonectria magnoliae and Neonectria punicea, canker pathogens of Liriodendron tulipifera and Acer saccharum in West Virginia.</title>
        <authorList>
            <person name="Petronek H.M."/>
            <person name="Kasson M.T."/>
            <person name="Metheny A.M."/>
            <person name="Stauder C.M."/>
            <person name="Lovett B."/>
            <person name="Lynch S.C."/>
            <person name="Garnas J.R."/>
            <person name="Kasson L.R."/>
            <person name="Stajich J.E."/>
        </authorList>
    </citation>
    <scope>NUCLEOTIDE SEQUENCE [LARGE SCALE GENOMIC DNA]</scope>
    <source>
        <strain evidence="2 3">NRRL 64653</strain>
    </source>
</reference>
<protein>
    <recommendedName>
        <fullName evidence="1">Aminoglycoside phosphotransferase domain-containing protein</fullName>
    </recommendedName>
</protein>
<dbReference type="Gene3D" id="3.90.1200.10">
    <property type="match status" value="1"/>
</dbReference>
<name>A0ABR1GQK4_9HYPO</name>
<organism evidence="2 3">
    <name type="scientific">Neonectria punicea</name>
    <dbReference type="NCBI Taxonomy" id="979145"/>
    <lineage>
        <taxon>Eukaryota</taxon>
        <taxon>Fungi</taxon>
        <taxon>Dikarya</taxon>
        <taxon>Ascomycota</taxon>
        <taxon>Pezizomycotina</taxon>
        <taxon>Sordariomycetes</taxon>
        <taxon>Hypocreomycetidae</taxon>
        <taxon>Hypocreales</taxon>
        <taxon>Nectriaceae</taxon>
        <taxon>Neonectria</taxon>
    </lineage>
</organism>
<proteinExistence type="predicted"/>
<sequence length="360" mass="38947">MDDLLRYIPSRTAVLTVSPVLNQKFFKRNPGLTEQICLEQAAQVLGCPASSILPAAIQGASSFTVAKSDAHPGDLGIVQFRDLSSQLSRDTIALARRTYGDVVPDCNAVTCGLSDKAHVYVMTLAGGIAFSAAQRNLYQDESAERLMITIANFASSQNTDDAALVQAYEKLAVWETALPARFQPKLAEVRARLPVIFGSEFPQVLNHADLVEMNIQVDDALGGITGVIDWENANYGAFGVALASLEVFLGICTGEGLWIWHPQQNRLRAVFYKTLCAELGRHFQARHLSADDVEAARVFGLFVMYGSWAAARADCHDDGGAALVSVCLEAGLEEGTAAQPFLQQHYGVDCSGHGYYISLD</sequence>
<gene>
    <name evidence="2" type="ORF">QQX98_010143</name>
</gene>
<dbReference type="Proteomes" id="UP001498476">
    <property type="component" value="Unassembled WGS sequence"/>
</dbReference>
<evidence type="ECO:0000259" key="1">
    <source>
        <dbReference type="Pfam" id="PF01636"/>
    </source>
</evidence>
<accession>A0ABR1GQK4</accession>
<dbReference type="InterPro" id="IPR002575">
    <property type="entry name" value="Aminoglycoside_PTrfase"/>
</dbReference>
<feature type="domain" description="Aminoglycoside phosphotransferase" evidence="1">
    <location>
        <begin position="140"/>
        <end position="239"/>
    </location>
</feature>
<keyword evidence="3" id="KW-1185">Reference proteome</keyword>
<dbReference type="InterPro" id="IPR011009">
    <property type="entry name" value="Kinase-like_dom_sf"/>
</dbReference>
<dbReference type="SUPFAM" id="SSF56112">
    <property type="entry name" value="Protein kinase-like (PK-like)"/>
    <property type="match status" value="1"/>
</dbReference>